<evidence type="ECO:0000313" key="2">
    <source>
        <dbReference type="Proteomes" id="UP001466331"/>
    </source>
</evidence>
<evidence type="ECO:0008006" key="3">
    <source>
        <dbReference type="Google" id="ProtNLM"/>
    </source>
</evidence>
<dbReference type="PROSITE" id="PS51257">
    <property type="entry name" value="PROKAR_LIPOPROTEIN"/>
    <property type="match status" value="1"/>
</dbReference>
<name>A0ABU9UFM0_9SPIR</name>
<proteinExistence type="predicted"/>
<dbReference type="RefSeq" id="WP_420070428.1">
    <property type="nucleotide sequence ID" value="NZ_JBCHKQ010000017.1"/>
</dbReference>
<gene>
    <name evidence="1" type="ORF">WKV44_10560</name>
</gene>
<dbReference type="Proteomes" id="UP001466331">
    <property type="component" value="Unassembled WGS sequence"/>
</dbReference>
<sequence>MRVFRRFVNIFTFILLFSACGNNESLNIHNHSNVNEVISFLESNITRYEGLNSLKGISSMKLTDDQMKYYRERIKYLVSLLRNDQLGIMRYKEIEKNYYNKFNLVNKNYFYWSRAILDEEVVNDLLCKFGENCIETKIFYEFMKDRTLNN</sequence>
<comment type="caution">
    <text evidence="1">The sequence shown here is derived from an EMBL/GenBank/DDBJ whole genome shotgun (WGS) entry which is preliminary data.</text>
</comment>
<protein>
    <recommendedName>
        <fullName evidence="3">Lipoprotein</fullName>
    </recommendedName>
</protein>
<keyword evidence="2" id="KW-1185">Reference proteome</keyword>
<dbReference type="EMBL" id="JBCHKQ010000017">
    <property type="protein sequence ID" value="MEM5948977.1"/>
    <property type="molecule type" value="Genomic_DNA"/>
</dbReference>
<reference evidence="1 2" key="1">
    <citation type="submission" date="2024-03" db="EMBL/GenBank/DDBJ databases">
        <title>Ignisphaera cupida sp. nov., a hyperthermophilic hydrolytic archaeon from a hot spring of Kamchatka, and proposal of Ignisphaeraceae fam. nov.</title>
        <authorList>
            <person name="Podosokorskaya O.A."/>
            <person name="Elcheninov A.G."/>
            <person name="Maltseva A.I."/>
            <person name="Zayulina K.S."/>
            <person name="Novikov A."/>
            <person name="Merkel A.Y."/>
        </authorList>
    </citation>
    <scope>NUCLEOTIDE SEQUENCE [LARGE SCALE GENOMIC DNA]</scope>
    <source>
        <strain evidence="1 2">38H-sp</strain>
    </source>
</reference>
<organism evidence="1 2">
    <name type="scientific">Rarispira pelagica</name>
    <dbReference type="NCBI Taxonomy" id="3141764"/>
    <lineage>
        <taxon>Bacteria</taxon>
        <taxon>Pseudomonadati</taxon>
        <taxon>Spirochaetota</taxon>
        <taxon>Spirochaetia</taxon>
        <taxon>Winmispirales</taxon>
        <taxon>Winmispiraceae</taxon>
        <taxon>Rarispira</taxon>
    </lineage>
</organism>
<evidence type="ECO:0000313" key="1">
    <source>
        <dbReference type="EMBL" id="MEM5948977.1"/>
    </source>
</evidence>
<accession>A0ABU9UFM0</accession>